<dbReference type="AlphaFoldDB" id="A0A8X6WEU2"/>
<sequence length="288" mass="32552">MQTILIAGVFKILCHGSGTARVQMISAFPNSPTRYGYNSANTLDFVLINNFNFPLTIESIPELSSDHNPVMLTFSLTLPIHKANPRAISTCWSAFKKNITESLHLPNYKNITNPLSLEDKISMFTDAVSSTHTLASKPIVNKYHHYTPQHIKDLIRQKNRARKQFQRALNPLQKTEGFKRLLKKNLLFTPKTLGTLNTQDNSLWHTQKSFRKKRSPIPNLNCSSGIASNDDQKPNLIANIFEDTYTANKRPENFSTNRDSDVTNTLENFLSTPTHTPILPTDPVEICS</sequence>
<reference evidence="1" key="1">
    <citation type="submission" date="2020-08" db="EMBL/GenBank/DDBJ databases">
        <title>Multicomponent nature underlies the extraordinary mechanical properties of spider dragline silk.</title>
        <authorList>
            <person name="Kono N."/>
            <person name="Nakamura H."/>
            <person name="Mori M."/>
            <person name="Yoshida Y."/>
            <person name="Ohtoshi R."/>
            <person name="Malay A.D."/>
            <person name="Moran D.A.P."/>
            <person name="Tomita M."/>
            <person name="Numata K."/>
            <person name="Arakawa K."/>
        </authorList>
    </citation>
    <scope>NUCLEOTIDE SEQUENCE</scope>
</reference>
<keyword evidence="1" id="KW-0808">Transferase</keyword>
<comment type="caution">
    <text evidence="1">The sequence shown here is derived from an EMBL/GenBank/DDBJ whole genome shotgun (WGS) entry which is preliminary data.</text>
</comment>
<keyword evidence="1" id="KW-0548">Nucleotidyltransferase</keyword>
<protein>
    <submittedName>
        <fullName evidence="1">RNA-directed DNA polymerase from mobile element jockey</fullName>
    </submittedName>
</protein>
<dbReference type="EMBL" id="BMAU01021418">
    <property type="protein sequence ID" value="GFY33613.1"/>
    <property type="molecule type" value="Genomic_DNA"/>
</dbReference>
<dbReference type="Proteomes" id="UP000887159">
    <property type="component" value="Unassembled WGS sequence"/>
</dbReference>
<gene>
    <name evidence="1" type="primary">jockeypol_296</name>
    <name evidence="1" type="ORF">TNCV_4593251</name>
</gene>
<name>A0A8X6WEU2_TRICX</name>
<evidence type="ECO:0000313" key="1">
    <source>
        <dbReference type="EMBL" id="GFY33613.1"/>
    </source>
</evidence>
<evidence type="ECO:0000313" key="2">
    <source>
        <dbReference type="Proteomes" id="UP000887159"/>
    </source>
</evidence>
<organism evidence="1 2">
    <name type="scientific">Trichonephila clavipes</name>
    <name type="common">Golden silk orbweaver</name>
    <name type="synonym">Nephila clavipes</name>
    <dbReference type="NCBI Taxonomy" id="2585209"/>
    <lineage>
        <taxon>Eukaryota</taxon>
        <taxon>Metazoa</taxon>
        <taxon>Ecdysozoa</taxon>
        <taxon>Arthropoda</taxon>
        <taxon>Chelicerata</taxon>
        <taxon>Arachnida</taxon>
        <taxon>Araneae</taxon>
        <taxon>Araneomorphae</taxon>
        <taxon>Entelegynae</taxon>
        <taxon>Araneoidea</taxon>
        <taxon>Nephilidae</taxon>
        <taxon>Trichonephila</taxon>
    </lineage>
</organism>
<accession>A0A8X6WEU2</accession>
<dbReference type="GO" id="GO:0003964">
    <property type="term" value="F:RNA-directed DNA polymerase activity"/>
    <property type="evidence" value="ECO:0007669"/>
    <property type="project" value="UniProtKB-KW"/>
</dbReference>
<keyword evidence="2" id="KW-1185">Reference proteome</keyword>
<proteinExistence type="predicted"/>
<keyword evidence="1" id="KW-0695">RNA-directed DNA polymerase</keyword>